<feature type="region of interest" description="Disordered" evidence="1">
    <location>
        <begin position="334"/>
        <end position="373"/>
    </location>
</feature>
<evidence type="ECO:0000259" key="2">
    <source>
        <dbReference type="PROSITE" id="PS50086"/>
    </source>
</evidence>
<dbReference type="SMART" id="SM00164">
    <property type="entry name" value="TBC"/>
    <property type="match status" value="1"/>
</dbReference>
<dbReference type="OrthoDB" id="26371at2759"/>
<dbReference type="SUPFAM" id="SSF47923">
    <property type="entry name" value="Ypt/Rab-GAP domain of gyp1p"/>
    <property type="match status" value="2"/>
</dbReference>
<dbReference type="PROSITE" id="PS50086">
    <property type="entry name" value="TBC_RABGAP"/>
    <property type="match status" value="1"/>
</dbReference>
<evidence type="ECO:0000256" key="1">
    <source>
        <dbReference type="SAM" id="MobiDB-lite"/>
    </source>
</evidence>
<dbReference type="PANTHER" id="PTHR22957:SF26">
    <property type="entry name" value="LD44506P"/>
    <property type="match status" value="1"/>
</dbReference>
<proteinExistence type="predicted"/>
<dbReference type="GO" id="GO:0005096">
    <property type="term" value="F:GTPase activator activity"/>
    <property type="evidence" value="ECO:0007669"/>
    <property type="project" value="TreeGrafter"/>
</dbReference>
<dbReference type="Proteomes" id="UP000324585">
    <property type="component" value="Unassembled WGS sequence"/>
</dbReference>
<dbReference type="InterPro" id="IPR035969">
    <property type="entry name" value="Rab-GAP_TBC_sf"/>
</dbReference>
<accession>A0A5J4YKJ1</accession>
<evidence type="ECO:0000313" key="3">
    <source>
        <dbReference type="EMBL" id="KAA8491482.1"/>
    </source>
</evidence>
<comment type="caution">
    <text evidence="3">The sequence shown here is derived from an EMBL/GenBank/DDBJ whole genome shotgun (WGS) entry which is preliminary data.</text>
</comment>
<dbReference type="Pfam" id="PF00566">
    <property type="entry name" value="RabGAP-TBC"/>
    <property type="match status" value="1"/>
</dbReference>
<feature type="region of interest" description="Disordered" evidence="1">
    <location>
        <begin position="54"/>
        <end position="83"/>
    </location>
</feature>
<dbReference type="Gene3D" id="1.10.472.80">
    <property type="entry name" value="Ypt/Rab-GAP domain of gyp1p, domain 3"/>
    <property type="match status" value="1"/>
</dbReference>
<feature type="domain" description="Rab-GAP TBC" evidence="2">
    <location>
        <begin position="263"/>
        <end position="557"/>
    </location>
</feature>
<keyword evidence="4" id="KW-1185">Reference proteome</keyword>
<dbReference type="Gene3D" id="1.10.10.750">
    <property type="entry name" value="Ypt/Rab-GAP domain of gyp1p, domain 1"/>
    <property type="match status" value="1"/>
</dbReference>
<dbReference type="InterPro" id="IPR000195">
    <property type="entry name" value="Rab-GAP-TBC_dom"/>
</dbReference>
<dbReference type="FunFam" id="1.10.472.80:FF:000001">
    <property type="entry name" value="TBC1 domain family member 22B"/>
    <property type="match status" value="1"/>
</dbReference>
<feature type="compositionally biased region" description="Polar residues" evidence="1">
    <location>
        <begin position="356"/>
        <end position="373"/>
    </location>
</feature>
<name>A0A5J4YKJ1_PORPP</name>
<organism evidence="3 4">
    <name type="scientific">Porphyridium purpureum</name>
    <name type="common">Red alga</name>
    <name type="synonym">Porphyridium cruentum</name>
    <dbReference type="NCBI Taxonomy" id="35688"/>
    <lineage>
        <taxon>Eukaryota</taxon>
        <taxon>Rhodophyta</taxon>
        <taxon>Bangiophyceae</taxon>
        <taxon>Porphyridiales</taxon>
        <taxon>Porphyridiaceae</taxon>
        <taxon>Porphyridium</taxon>
    </lineage>
</organism>
<protein>
    <submittedName>
        <fullName evidence="3">GTPase-activating protein gyp1</fullName>
    </submittedName>
</protein>
<dbReference type="Gene3D" id="1.10.8.270">
    <property type="entry name" value="putative rabgap domain of human tbc1 domain family member 14 like domains"/>
    <property type="match status" value="1"/>
</dbReference>
<feature type="compositionally biased region" description="Basic and acidic residues" evidence="1">
    <location>
        <begin position="69"/>
        <end position="83"/>
    </location>
</feature>
<dbReference type="EMBL" id="VRMN01000013">
    <property type="protein sequence ID" value="KAA8491482.1"/>
    <property type="molecule type" value="Genomic_DNA"/>
</dbReference>
<gene>
    <name evidence="3" type="ORF">FVE85_2497</name>
</gene>
<evidence type="ECO:0000313" key="4">
    <source>
        <dbReference type="Proteomes" id="UP000324585"/>
    </source>
</evidence>
<dbReference type="AlphaFoldDB" id="A0A5J4YKJ1"/>
<dbReference type="PANTHER" id="PTHR22957">
    <property type="entry name" value="TBC1 DOMAIN FAMILY MEMBER GTPASE-ACTIVATING PROTEIN"/>
    <property type="match status" value="1"/>
</dbReference>
<sequence>MGMESILSFGRAVRLNEEECDWDELDRTAALLHARLAFTRAVLRHDLGVRRQAEDSVSGAAAGLESNDDAARGESRPERNDENVQLHADVHSALSGWWAALDHAKPLPLKEILLHYDAIERDRQAQHRTGAGVRTPRRGEPVLHRALSLEPELVHETRASHLDQGAEPPRAQARPGTGAATSPLRPVSNFSVAEPLSVVEPSGAAPLAAVASVPIVGKKQSVLLIEDRISKRNPGESMLNAYEKVLSAPTVDLEALRKLAWHGIPLKYRATVWKLLLEYVPASASRRPDVVQRKRREYQLAVEQHFGGSHAHTRRAQGILTPKAPAARDLDVGGAAHDRSINGRPKAEPLSPMRDISNSVASEQPNPRGSQAGLSEYEQSMHRQIGLDIPRTCPGQALFHIESVQASLERVLYVWAMRHPASGYVQGMNDLLTPFLFVFFAEQSSVLESGEEVLCWTNLQHLSAKGLADAEADAYWCLTALLESIHDYYIFAQPGIQKRVLMLQELVSRVRPDVHAHLLSEGLDFIQFAFRWMNCLLMRELPFVLIVRIWDTYLCERDGFGVFHVYVCAALLSFFHEELLCKDFQDLVLFLQNLPTKSWTQTELDMILSQAFMWRSLFDSSVHLRGD</sequence>
<feature type="region of interest" description="Disordered" evidence="1">
    <location>
        <begin position="160"/>
        <end position="183"/>
    </location>
</feature>
<reference evidence="4" key="1">
    <citation type="journal article" date="2019" name="Nat. Commun.">
        <title>Expansion of phycobilisome linker gene families in mesophilic red algae.</title>
        <authorList>
            <person name="Lee J."/>
            <person name="Kim D."/>
            <person name="Bhattacharya D."/>
            <person name="Yoon H.S."/>
        </authorList>
    </citation>
    <scope>NUCLEOTIDE SEQUENCE [LARGE SCALE GENOMIC DNA]</scope>
    <source>
        <strain evidence="4">CCMP 1328</strain>
    </source>
</reference>
<feature type="compositionally biased region" description="Basic and acidic residues" evidence="1">
    <location>
        <begin position="334"/>
        <end position="347"/>
    </location>
</feature>